<evidence type="ECO:0000256" key="6">
    <source>
        <dbReference type="ARBA" id="ARBA00023146"/>
    </source>
</evidence>
<keyword evidence="6 8" id="KW-0030">Aminoacyl-tRNA synthetase</keyword>
<evidence type="ECO:0000313" key="8">
    <source>
        <dbReference type="EMBL" id="OAO12721.1"/>
    </source>
</evidence>
<dbReference type="Gene3D" id="3.30.1360.30">
    <property type="entry name" value="GAD-like domain"/>
    <property type="match status" value="1"/>
</dbReference>
<dbReference type="OrthoDB" id="439710at2759"/>
<comment type="caution">
    <text evidence="8">The sequence shown here is derived from an EMBL/GenBank/DDBJ whole genome shotgun (WGS) entry which is preliminary data.</text>
</comment>
<proteinExistence type="inferred from homology"/>
<accession>A0A196S8N9</accession>
<dbReference type="CDD" id="cd04317">
    <property type="entry name" value="EcAspRS_like_N"/>
    <property type="match status" value="1"/>
</dbReference>
<evidence type="ECO:0000256" key="4">
    <source>
        <dbReference type="ARBA" id="ARBA00022840"/>
    </source>
</evidence>
<keyword evidence="5" id="KW-0648">Protein biosynthesis</keyword>
<keyword evidence="3" id="KW-0547">Nucleotide-binding</keyword>
<evidence type="ECO:0000313" key="9">
    <source>
        <dbReference type="Proteomes" id="UP000078348"/>
    </source>
</evidence>
<dbReference type="GO" id="GO:0006422">
    <property type="term" value="P:aspartyl-tRNA aminoacylation"/>
    <property type="evidence" value="ECO:0007669"/>
    <property type="project" value="TreeGrafter"/>
</dbReference>
<dbReference type="NCBIfam" id="NF001750">
    <property type="entry name" value="PRK00476.1"/>
    <property type="match status" value="1"/>
</dbReference>
<evidence type="ECO:0000256" key="2">
    <source>
        <dbReference type="ARBA" id="ARBA00022598"/>
    </source>
</evidence>
<dbReference type="GO" id="GO:0005739">
    <property type="term" value="C:mitochondrion"/>
    <property type="evidence" value="ECO:0007669"/>
    <property type="project" value="TreeGrafter"/>
</dbReference>
<dbReference type="STRING" id="478820.A0A196S8N9"/>
<keyword evidence="9" id="KW-1185">Reference proteome</keyword>
<dbReference type="Gene3D" id="2.40.50.140">
    <property type="entry name" value="Nucleic acid-binding proteins"/>
    <property type="match status" value="1"/>
</dbReference>
<organism evidence="8 9">
    <name type="scientific">Blastocystis sp. subtype 1 (strain ATCC 50177 / NandII)</name>
    <dbReference type="NCBI Taxonomy" id="478820"/>
    <lineage>
        <taxon>Eukaryota</taxon>
        <taxon>Sar</taxon>
        <taxon>Stramenopiles</taxon>
        <taxon>Bigyra</taxon>
        <taxon>Opalozoa</taxon>
        <taxon>Opalinata</taxon>
        <taxon>Blastocystidae</taxon>
        <taxon>Blastocystis</taxon>
    </lineage>
</organism>
<dbReference type="InterPro" id="IPR004365">
    <property type="entry name" value="NA-bd_OB_tRNA"/>
</dbReference>
<dbReference type="InterPro" id="IPR045864">
    <property type="entry name" value="aa-tRNA-synth_II/BPL/LPL"/>
</dbReference>
<gene>
    <name evidence="8" type="ORF">AV274_5591</name>
</gene>
<dbReference type="InterPro" id="IPR047089">
    <property type="entry name" value="Asp-tRNA-ligase_1_N"/>
</dbReference>
<keyword evidence="2" id="KW-0436">Ligase</keyword>
<evidence type="ECO:0000256" key="5">
    <source>
        <dbReference type="ARBA" id="ARBA00022917"/>
    </source>
</evidence>
<dbReference type="PROSITE" id="PS50862">
    <property type="entry name" value="AA_TRNA_LIGASE_II"/>
    <property type="match status" value="1"/>
</dbReference>
<sequence>MLARSMFAPMKRTIRRSFSIMSDAFDVSKNPSSWPESLRSHSCNALTAKNNREEVTVSGWVDSIRIMKDSVFIVVRDGEGSVQTLFDCDGDVEAVLKKIPLESVVCIQGTVRPRPADAVNPRMHTGEIEIKGSKCFLINPSSSLPFPYHGKLPKDDVLFKYRHLSLRHPEYQQEIRFRSSFLHSLRNSMETLGFTEVETPLLTRSSPEGAHELFVPTALLPRGGYALSQSPQQYKQILMASGVDKYYQIARCFRNECGRKDRQLEFTQLDLEMAFVTKLTDIKRVVESLLTSTFRALDDPRPLRFRSMSYTACLQQYGSDKPDLRIPAILIPASEAVCSPSISRAVCLHMKGMAPAVSNSKLKQIQKSFEGDFAKQARIVKCSFEKGKPVYASSADNLLAVKKLVGELEKKGEVFGDKDVLLVGVEGKTANPTRKNPYALESLMGMLRTSLYSFGQKEGLFPPFQRLSHSSQPLDFLWVEHFPLFEYDGNGEVKPTHHPFTSPMGITTCDEMRSCKDVMSLLSNSCDLVLNGCEVGGGSLRIHNHDLQLYIMQELLGIKDVSVFAHLLNALNHGCPPHGGFAIGLDRLLSLLRDKASIRDVIAFPKSITGMDPLTSAPTRIRDDQWREVGM</sequence>
<dbReference type="Proteomes" id="UP000078348">
    <property type="component" value="Unassembled WGS sequence"/>
</dbReference>
<comment type="similarity">
    <text evidence="1">Belongs to the class-II aminoacyl-tRNA synthetase family. Type 1 subfamily.</text>
</comment>
<dbReference type="SUPFAM" id="SSF55681">
    <property type="entry name" value="Class II aaRS and biotin synthetases"/>
    <property type="match status" value="1"/>
</dbReference>
<evidence type="ECO:0000256" key="3">
    <source>
        <dbReference type="ARBA" id="ARBA00022741"/>
    </source>
</evidence>
<dbReference type="SUPFAM" id="SSF50249">
    <property type="entry name" value="Nucleic acid-binding proteins"/>
    <property type="match status" value="1"/>
</dbReference>
<dbReference type="Pfam" id="PF00152">
    <property type="entry name" value="tRNA-synt_2"/>
    <property type="match status" value="1"/>
</dbReference>
<dbReference type="PRINTS" id="PR01042">
    <property type="entry name" value="TRNASYNTHASP"/>
</dbReference>
<reference evidence="8 9" key="1">
    <citation type="submission" date="2016-05" db="EMBL/GenBank/DDBJ databases">
        <title>Nuclear genome of Blastocystis sp. subtype 1 NandII.</title>
        <authorList>
            <person name="Gentekaki E."/>
            <person name="Curtis B."/>
            <person name="Stairs C."/>
            <person name="Eme L."/>
            <person name="Herman E."/>
            <person name="Klimes V."/>
            <person name="Arias M.C."/>
            <person name="Elias M."/>
            <person name="Hilliou F."/>
            <person name="Klute M."/>
            <person name="Malik S.-B."/>
            <person name="Pightling A."/>
            <person name="Rachubinski R."/>
            <person name="Salas D."/>
            <person name="Schlacht A."/>
            <person name="Suga H."/>
            <person name="Archibald J."/>
            <person name="Ball S.G."/>
            <person name="Clark G."/>
            <person name="Dacks J."/>
            <person name="Van Der Giezen M."/>
            <person name="Tsaousis A."/>
            <person name="Roger A."/>
        </authorList>
    </citation>
    <scope>NUCLEOTIDE SEQUENCE [LARGE SCALE GENOMIC DNA]</scope>
    <source>
        <strain evidence="9">ATCC 50177 / NandII</strain>
    </source>
</reference>
<dbReference type="PANTHER" id="PTHR22594:SF5">
    <property type="entry name" value="ASPARTATE--TRNA LIGASE, MITOCHONDRIAL"/>
    <property type="match status" value="1"/>
</dbReference>
<dbReference type="EMBL" id="LXWW01000520">
    <property type="protein sequence ID" value="OAO12721.1"/>
    <property type="molecule type" value="Genomic_DNA"/>
</dbReference>
<feature type="domain" description="Aminoacyl-transfer RNA synthetases class-II family profile" evidence="7">
    <location>
        <begin position="175"/>
        <end position="605"/>
    </location>
</feature>
<dbReference type="NCBIfam" id="TIGR00459">
    <property type="entry name" value="aspS_bact"/>
    <property type="match status" value="1"/>
</dbReference>
<evidence type="ECO:0000259" key="7">
    <source>
        <dbReference type="PROSITE" id="PS50862"/>
    </source>
</evidence>
<dbReference type="InterPro" id="IPR002312">
    <property type="entry name" value="Asp/Asn-tRNA-synth_IIb"/>
</dbReference>
<dbReference type="GO" id="GO:0004815">
    <property type="term" value="F:aspartate-tRNA ligase activity"/>
    <property type="evidence" value="ECO:0007669"/>
    <property type="project" value="TreeGrafter"/>
</dbReference>
<dbReference type="InterPro" id="IPR004364">
    <property type="entry name" value="Aa-tRNA-synt_II"/>
</dbReference>
<dbReference type="InterPro" id="IPR006195">
    <property type="entry name" value="aa-tRNA-synth_II"/>
</dbReference>
<dbReference type="Gene3D" id="3.30.930.10">
    <property type="entry name" value="Bira Bifunctional Protein, Domain 2"/>
    <property type="match status" value="1"/>
</dbReference>
<dbReference type="Pfam" id="PF01336">
    <property type="entry name" value="tRNA_anti-codon"/>
    <property type="match status" value="1"/>
</dbReference>
<keyword evidence="4" id="KW-0067">ATP-binding</keyword>
<dbReference type="InterPro" id="IPR004115">
    <property type="entry name" value="GAD-like_sf"/>
</dbReference>
<dbReference type="InterPro" id="IPR004524">
    <property type="entry name" value="Asp-tRNA-ligase_1"/>
</dbReference>
<dbReference type="GO" id="GO:0005524">
    <property type="term" value="F:ATP binding"/>
    <property type="evidence" value="ECO:0007669"/>
    <property type="project" value="UniProtKB-KW"/>
</dbReference>
<dbReference type="PANTHER" id="PTHR22594">
    <property type="entry name" value="ASPARTYL/LYSYL-TRNA SYNTHETASE"/>
    <property type="match status" value="1"/>
</dbReference>
<evidence type="ECO:0000256" key="1">
    <source>
        <dbReference type="ARBA" id="ARBA00006303"/>
    </source>
</evidence>
<dbReference type="AlphaFoldDB" id="A0A196S8N9"/>
<protein>
    <submittedName>
        <fullName evidence="8">Aspartyl-tRNA synthetase</fullName>
    </submittedName>
</protein>
<name>A0A196S8N9_BLAHN</name>
<dbReference type="GO" id="GO:0003676">
    <property type="term" value="F:nucleic acid binding"/>
    <property type="evidence" value="ECO:0007669"/>
    <property type="project" value="InterPro"/>
</dbReference>
<dbReference type="InterPro" id="IPR012340">
    <property type="entry name" value="NA-bd_OB-fold"/>
</dbReference>